<dbReference type="InterPro" id="IPR023434">
    <property type="entry name" value="Arginosuc_synth_type_1_subfam"/>
</dbReference>
<dbReference type="Pfam" id="PF20979">
    <property type="entry name" value="Arginosuc_syn_C"/>
    <property type="match status" value="1"/>
</dbReference>
<dbReference type="NCBIfam" id="NF001770">
    <property type="entry name" value="PRK00509.1"/>
    <property type="match status" value="1"/>
</dbReference>
<dbReference type="AlphaFoldDB" id="A0A6J6M717"/>
<keyword evidence="6" id="KW-0436">Ligase</keyword>
<dbReference type="GO" id="GO:0000050">
    <property type="term" value="P:urea cycle"/>
    <property type="evidence" value="ECO:0007669"/>
    <property type="project" value="TreeGrafter"/>
</dbReference>
<keyword evidence="4" id="KW-0963">Cytoplasm</keyword>
<dbReference type="EMBL" id="CAEZWM010000200">
    <property type="protein sequence ID" value="CAB4668654.1"/>
    <property type="molecule type" value="Genomic_DNA"/>
</dbReference>
<dbReference type="Gene3D" id="3.90.1260.10">
    <property type="entry name" value="Argininosuccinate synthetase, chain A, domain 2"/>
    <property type="match status" value="1"/>
</dbReference>
<keyword evidence="8" id="KW-0547">Nucleotide-binding</keyword>
<dbReference type="Gene3D" id="1.20.5.470">
    <property type="entry name" value="Single helix bin"/>
    <property type="match status" value="1"/>
</dbReference>
<dbReference type="CDD" id="cd01999">
    <property type="entry name" value="ASS"/>
    <property type="match status" value="1"/>
</dbReference>
<feature type="domain" description="Arginosuccinate synthase-like N-terminal" evidence="10">
    <location>
        <begin position="5"/>
        <end position="170"/>
    </location>
</feature>
<evidence type="ECO:0000256" key="6">
    <source>
        <dbReference type="ARBA" id="ARBA00022598"/>
    </source>
</evidence>
<reference evidence="12" key="1">
    <citation type="submission" date="2020-05" db="EMBL/GenBank/DDBJ databases">
        <authorList>
            <person name="Chiriac C."/>
            <person name="Salcher M."/>
            <person name="Ghai R."/>
            <person name="Kavagutti S V."/>
        </authorList>
    </citation>
    <scope>NUCLEOTIDE SEQUENCE</scope>
</reference>
<dbReference type="Gene3D" id="3.40.50.620">
    <property type="entry name" value="HUPs"/>
    <property type="match status" value="1"/>
</dbReference>
<gene>
    <name evidence="12" type="ORF">UFOPK2242_01338</name>
</gene>
<evidence type="ECO:0000259" key="10">
    <source>
        <dbReference type="Pfam" id="PF00764"/>
    </source>
</evidence>
<dbReference type="InterPro" id="IPR048268">
    <property type="entry name" value="Arginosuc_syn_C"/>
</dbReference>
<keyword evidence="9" id="KW-0067">ATP-binding</keyword>
<dbReference type="InterPro" id="IPR024074">
    <property type="entry name" value="AS_cat/multimer_dom_body"/>
</dbReference>
<dbReference type="EC" id="6.3.4.5" evidence="3"/>
<dbReference type="GO" id="GO:0005737">
    <property type="term" value="C:cytoplasm"/>
    <property type="evidence" value="ECO:0007669"/>
    <property type="project" value="TreeGrafter"/>
</dbReference>
<dbReference type="GO" id="GO:0004055">
    <property type="term" value="F:argininosuccinate synthase activity"/>
    <property type="evidence" value="ECO:0007669"/>
    <property type="project" value="UniProtKB-EC"/>
</dbReference>
<evidence type="ECO:0000256" key="7">
    <source>
        <dbReference type="ARBA" id="ARBA00022605"/>
    </source>
</evidence>
<dbReference type="PROSITE" id="PS00565">
    <property type="entry name" value="ARGININOSUCCIN_SYN_2"/>
    <property type="match status" value="1"/>
</dbReference>
<keyword evidence="5" id="KW-0055">Arginine biosynthesis</keyword>
<proteinExistence type="inferred from homology"/>
<dbReference type="GO" id="GO:0000053">
    <property type="term" value="P:argininosuccinate metabolic process"/>
    <property type="evidence" value="ECO:0007669"/>
    <property type="project" value="TreeGrafter"/>
</dbReference>
<dbReference type="UniPathway" id="UPA00068">
    <property type="reaction ID" value="UER00113"/>
</dbReference>
<dbReference type="PROSITE" id="PS00564">
    <property type="entry name" value="ARGININOSUCCIN_SYN_1"/>
    <property type="match status" value="1"/>
</dbReference>
<dbReference type="HAMAP" id="MF_00005">
    <property type="entry name" value="Arg_succ_synth_type1"/>
    <property type="match status" value="1"/>
</dbReference>
<evidence type="ECO:0000256" key="3">
    <source>
        <dbReference type="ARBA" id="ARBA00012286"/>
    </source>
</evidence>
<evidence type="ECO:0000256" key="9">
    <source>
        <dbReference type="ARBA" id="ARBA00022840"/>
    </source>
</evidence>
<dbReference type="InterPro" id="IPR048267">
    <property type="entry name" value="Arginosuc_syn_N"/>
</dbReference>
<dbReference type="FunFam" id="3.90.1260.10:FF:000007">
    <property type="entry name" value="Argininosuccinate synthase"/>
    <property type="match status" value="1"/>
</dbReference>
<evidence type="ECO:0000256" key="4">
    <source>
        <dbReference type="ARBA" id="ARBA00022490"/>
    </source>
</evidence>
<dbReference type="InterPro" id="IPR018223">
    <property type="entry name" value="Arginosuc_synth_CS"/>
</dbReference>
<protein>
    <recommendedName>
        <fullName evidence="3">argininosuccinate synthase</fullName>
        <ecNumber evidence="3">6.3.4.5</ecNumber>
    </recommendedName>
</protein>
<organism evidence="12">
    <name type="scientific">freshwater metagenome</name>
    <dbReference type="NCBI Taxonomy" id="449393"/>
    <lineage>
        <taxon>unclassified sequences</taxon>
        <taxon>metagenomes</taxon>
        <taxon>ecological metagenomes</taxon>
    </lineage>
</organism>
<dbReference type="GO" id="GO:0006526">
    <property type="term" value="P:L-arginine biosynthetic process"/>
    <property type="evidence" value="ECO:0007669"/>
    <property type="project" value="UniProtKB-UniPathway"/>
</dbReference>
<evidence type="ECO:0000256" key="2">
    <source>
        <dbReference type="ARBA" id="ARBA00011881"/>
    </source>
</evidence>
<sequence length="407" mass="44967">MSAKRVVLAYSGGLDTSVAVKWIQEEWNAEVIALAVDVGQVPDADAQYWDAILERAKAAGAVEAEVIDAKAEFASEYFGPALKANALYEGKYPLVSALSRPVIVKHLVDAARRYKGDAVAHGCTGKGNDQVRFEVGVRTLNPSLEVLAPTRVWGFTREDSIEYAERFGIPINVSKQKPYSIDENLVGRAIECGEMEDPWAAPPSDIYDLTNHVSDAPSEPREVVIGFERGMPISLDGELMPMERLVPLMGEIAGSYGYGRIDMVENRRVGIKSRETYECPGSLALIVAHQDLEGITLERDVMREKARLESRYAELVYDGLWFSPLREALDAFIDSTQQHVTGEVRLLLEPGRCAPNGRRSPSGLYDYGLATFEATDTFRHEDAAGFVRLWGPSAETWSRRQRPGGVV</sequence>
<dbReference type="Pfam" id="PF00764">
    <property type="entry name" value="Arginosuc_synth"/>
    <property type="match status" value="1"/>
</dbReference>
<accession>A0A6J6M717</accession>
<dbReference type="NCBIfam" id="TIGR00032">
    <property type="entry name" value="argG"/>
    <property type="match status" value="1"/>
</dbReference>
<evidence type="ECO:0000256" key="1">
    <source>
        <dbReference type="ARBA" id="ARBA00004967"/>
    </source>
</evidence>
<dbReference type="InterPro" id="IPR001518">
    <property type="entry name" value="Arginosuc_synth"/>
</dbReference>
<dbReference type="PANTHER" id="PTHR11587:SF2">
    <property type="entry name" value="ARGININOSUCCINATE SYNTHASE"/>
    <property type="match status" value="1"/>
</dbReference>
<evidence type="ECO:0000259" key="11">
    <source>
        <dbReference type="Pfam" id="PF20979"/>
    </source>
</evidence>
<evidence type="ECO:0000313" key="12">
    <source>
        <dbReference type="EMBL" id="CAB4668654.1"/>
    </source>
</evidence>
<dbReference type="SUPFAM" id="SSF69864">
    <property type="entry name" value="Argininosuccinate synthetase, C-terminal domain"/>
    <property type="match status" value="1"/>
</dbReference>
<evidence type="ECO:0000256" key="8">
    <source>
        <dbReference type="ARBA" id="ARBA00022741"/>
    </source>
</evidence>
<evidence type="ECO:0000256" key="5">
    <source>
        <dbReference type="ARBA" id="ARBA00022571"/>
    </source>
</evidence>
<keyword evidence="7" id="KW-0028">Amino-acid biosynthesis</keyword>
<dbReference type="InterPro" id="IPR014729">
    <property type="entry name" value="Rossmann-like_a/b/a_fold"/>
</dbReference>
<dbReference type="SUPFAM" id="SSF52402">
    <property type="entry name" value="Adenine nucleotide alpha hydrolases-like"/>
    <property type="match status" value="1"/>
</dbReference>
<dbReference type="PANTHER" id="PTHR11587">
    <property type="entry name" value="ARGININOSUCCINATE SYNTHASE"/>
    <property type="match status" value="1"/>
</dbReference>
<dbReference type="FunFam" id="3.40.50.620:FF:000038">
    <property type="entry name" value="Argininosuccinate synthase"/>
    <property type="match status" value="1"/>
</dbReference>
<comment type="subunit">
    <text evidence="2">Homotetramer.</text>
</comment>
<dbReference type="GO" id="GO:0005524">
    <property type="term" value="F:ATP binding"/>
    <property type="evidence" value="ECO:0007669"/>
    <property type="project" value="UniProtKB-KW"/>
</dbReference>
<feature type="domain" description="Arginosuccinate synthase C-terminal" evidence="11">
    <location>
        <begin position="179"/>
        <end position="394"/>
    </location>
</feature>
<name>A0A6J6M717_9ZZZZ</name>
<comment type="pathway">
    <text evidence="1">Amino-acid biosynthesis; L-arginine biosynthesis; L-arginine from L-ornithine and carbamoyl phosphate: step 2/3.</text>
</comment>